<protein>
    <submittedName>
        <fullName evidence="1">Uncharacterized protein</fullName>
    </submittedName>
</protein>
<dbReference type="Proteomes" id="UP000295606">
    <property type="component" value="Unassembled WGS sequence"/>
</dbReference>
<dbReference type="OrthoDB" id="9110348at2"/>
<dbReference type="EMBL" id="SMOD01000018">
    <property type="protein sequence ID" value="TDG05841.1"/>
    <property type="molecule type" value="Genomic_DNA"/>
</dbReference>
<proteinExistence type="predicted"/>
<organism evidence="1 2">
    <name type="scientific">Paraburkholderia guartelaensis</name>
    <dbReference type="NCBI Taxonomy" id="2546446"/>
    <lineage>
        <taxon>Bacteria</taxon>
        <taxon>Pseudomonadati</taxon>
        <taxon>Pseudomonadota</taxon>
        <taxon>Betaproteobacteria</taxon>
        <taxon>Burkholderiales</taxon>
        <taxon>Burkholderiaceae</taxon>
        <taxon>Paraburkholderia</taxon>
    </lineage>
</organism>
<sequence>MRAIADKWLFLRPDTQVHVTRIAQGARKHRSCVYVSTVGAVGEAGMFFFRHDDGGWYIFPPGEARPALGVEHPTE</sequence>
<gene>
    <name evidence="1" type="ORF">E1N52_23250</name>
</gene>
<reference evidence="1 2" key="1">
    <citation type="submission" date="2019-03" db="EMBL/GenBank/DDBJ databases">
        <title>Paraburkholderia sp. isolated from native Mimosa gymnas in Guartela State Park, Brazil.</title>
        <authorList>
            <person name="Paulitsch F."/>
            <person name="Hungria M."/>
            <person name="Delamuta J.R.M."/>
            <person name="Ribeiro R.A."/>
            <person name="Dall'Agnol R."/>
            <person name="Silva J.S.B."/>
        </authorList>
    </citation>
    <scope>NUCLEOTIDE SEQUENCE [LARGE SCALE GENOMIC DNA]</scope>
    <source>
        <strain evidence="1 2">CNPSo 3008</strain>
    </source>
</reference>
<dbReference type="AlphaFoldDB" id="A0A4R5LC52"/>
<dbReference type="RefSeq" id="WP_133185082.1">
    <property type="nucleotide sequence ID" value="NZ_SMOD01000018.1"/>
</dbReference>
<evidence type="ECO:0000313" key="1">
    <source>
        <dbReference type="EMBL" id="TDG05841.1"/>
    </source>
</evidence>
<accession>A0A4R5LC52</accession>
<comment type="caution">
    <text evidence="1">The sequence shown here is derived from an EMBL/GenBank/DDBJ whole genome shotgun (WGS) entry which is preliminary data.</text>
</comment>
<evidence type="ECO:0000313" key="2">
    <source>
        <dbReference type="Proteomes" id="UP000295606"/>
    </source>
</evidence>
<name>A0A4R5LC52_9BURK</name>